<evidence type="ECO:0000256" key="1">
    <source>
        <dbReference type="SAM" id="MobiDB-lite"/>
    </source>
</evidence>
<organism evidence="2 3">
    <name type="scientific">Halobiforma nitratireducens JCM 10879</name>
    <dbReference type="NCBI Taxonomy" id="1227454"/>
    <lineage>
        <taxon>Archaea</taxon>
        <taxon>Methanobacteriati</taxon>
        <taxon>Methanobacteriota</taxon>
        <taxon>Stenosarchaea group</taxon>
        <taxon>Halobacteria</taxon>
        <taxon>Halobacteriales</taxon>
        <taxon>Natrialbaceae</taxon>
        <taxon>Halobiforma</taxon>
    </lineage>
</organism>
<evidence type="ECO:0000313" key="2">
    <source>
        <dbReference type="EMBL" id="EMA38209.1"/>
    </source>
</evidence>
<reference evidence="2 3" key="1">
    <citation type="journal article" date="2014" name="PLoS Genet.">
        <title>Phylogenetically driven sequencing of extremely halophilic archaea reveals strategies for static and dynamic osmo-response.</title>
        <authorList>
            <person name="Becker E.A."/>
            <person name="Seitzer P.M."/>
            <person name="Tritt A."/>
            <person name="Larsen D."/>
            <person name="Krusor M."/>
            <person name="Yao A.I."/>
            <person name="Wu D."/>
            <person name="Madern D."/>
            <person name="Eisen J.A."/>
            <person name="Darling A.E."/>
            <person name="Facciotti M.T."/>
        </authorList>
    </citation>
    <scope>NUCLEOTIDE SEQUENCE [LARGE SCALE GENOMIC DNA]</scope>
    <source>
        <strain evidence="2 3">JCM 10879</strain>
    </source>
</reference>
<protein>
    <submittedName>
        <fullName evidence="2">Uncharacterized protein</fullName>
    </submittedName>
</protein>
<dbReference type="EMBL" id="AOMA01000099">
    <property type="protein sequence ID" value="EMA38209.1"/>
    <property type="molecule type" value="Genomic_DNA"/>
</dbReference>
<feature type="region of interest" description="Disordered" evidence="1">
    <location>
        <begin position="1"/>
        <end position="31"/>
    </location>
</feature>
<dbReference type="Proteomes" id="UP000011607">
    <property type="component" value="Unassembled WGS sequence"/>
</dbReference>
<name>M0M0R0_9EURY</name>
<proteinExistence type="predicted"/>
<accession>M0M0R0</accession>
<feature type="region of interest" description="Disordered" evidence="1">
    <location>
        <begin position="45"/>
        <end position="73"/>
    </location>
</feature>
<dbReference type="STRING" id="1227454.C446_10180"/>
<keyword evidence="3" id="KW-1185">Reference proteome</keyword>
<comment type="caution">
    <text evidence="2">The sequence shown here is derived from an EMBL/GenBank/DDBJ whole genome shotgun (WGS) entry which is preliminary data.</text>
</comment>
<sequence length="104" mass="11903">MNRRRVNGVTTCNRTNHPQSRRSMGSEPNDPTVWTAIRTFAQLAEKSGDRSPAVAAHRPNRSGNRFRPRTNVLDRPHETIVVLTDDQFPTDGSYRSSRRSHYID</sequence>
<gene>
    <name evidence="2" type="ORF">C446_10180</name>
</gene>
<evidence type="ECO:0000313" key="3">
    <source>
        <dbReference type="Proteomes" id="UP000011607"/>
    </source>
</evidence>
<dbReference type="AlphaFoldDB" id="M0M0R0"/>
<feature type="compositionally biased region" description="Basic residues" evidence="1">
    <location>
        <begin position="58"/>
        <end position="68"/>
    </location>
</feature>
<feature type="compositionally biased region" description="Polar residues" evidence="1">
    <location>
        <begin position="8"/>
        <end position="23"/>
    </location>
</feature>